<dbReference type="RefSeq" id="WP_154546584.1">
    <property type="nucleotide sequence ID" value="NZ_VUMY01000029.1"/>
</dbReference>
<evidence type="ECO:0000256" key="4">
    <source>
        <dbReference type="ARBA" id="ARBA00023027"/>
    </source>
</evidence>
<dbReference type="PANTHER" id="PTHR23090">
    <property type="entry name" value="NH 3 /GLUTAMINE-DEPENDENT NAD + SYNTHETASE"/>
    <property type="match status" value="1"/>
</dbReference>
<keyword evidence="2 5" id="KW-0547">Nucleotide-binding</keyword>
<proteinExistence type="inferred from homology"/>
<organism evidence="7 8">
    <name type="scientific">Mobiluncus porci</name>
    <dbReference type="NCBI Taxonomy" id="2652278"/>
    <lineage>
        <taxon>Bacteria</taxon>
        <taxon>Bacillati</taxon>
        <taxon>Actinomycetota</taxon>
        <taxon>Actinomycetes</taxon>
        <taxon>Actinomycetales</taxon>
        <taxon>Actinomycetaceae</taxon>
        <taxon>Mobiluncus</taxon>
    </lineage>
</organism>
<dbReference type="PANTHER" id="PTHR23090:SF9">
    <property type="entry name" value="GLUTAMINE-DEPENDENT NAD(+) SYNTHETASE"/>
    <property type="match status" value="1"/>
</dbReference>
<evidence type="ECO:0000256" key="2">
    <source>
        <dbReference type="ARBA" id="ARBA00022741"/>
    </source>
</evidence>
<dbReference type="Gene3D" id="3.40.50.620">
    <property type="entry name" value="HUPs"/>
    <property type="match status" value="1"/>
</dbReference>
<dbReference type="EC" id="6.3.5.1" evidence="5"/>
<keyword evidence="8" id="KW-1185">Reference proteome</keyword>
<keyword evidence="4 5" id="KW-0520">NAD</keyword>
<name>A0A7K0K5C8_9ACTO</name>
<evidence type="ECO:0000256" key="5">
    <source>
        <dbReference type="PIRNR" id="PIRNR006630"/>
    </source>
</evidence>
<dbReference type="CDD" id="cd00553">
    <property type="entry name" value="NAD_synthase"/>
    <property type="match status" value="1"/>
</dbReference>
<comment type="pathway">
    <text evidence="5">Cofactor biosynthesis; NAD(+) biosynthesis; NAD(+) from deamido-NAD(+) (L-Gln route): step 1/1.</text>
</comment>
<dbReference type="GO" id="GO:0005524">
    <property type="term" value="F:ATP binding"/>
    <property type="evidence" value="ECO:0007669"/>
    <property type="project" value="UniProtKB-UniRule"/>
</dbReference>
<evidence type="ECO:0000313" key="7">
    <source>
        <dbReference type="EMBL" id="MST50682.1"/>
    </source>
</evidence>
<accession>A0A7K0K5C8</accession>
<dbReference type="EMBL" id="VUMY01000029">
    <property type="protein sequence ID" value="MST50682.1"/>
    <property type="molecule type" value="Genomic_DNA"/>
</dbReference>
<dbReference type="InterPro" id="IPR041856">
    <property type="entry name" value="NAD+_synth_C"/>
</dbReference>
<comment type="similarity">
    <text evidence="5">In the C-terminal section; belongs to the NAD synthetase family.</text>
</comment>
<evidence type="ECO:0000256" key="1">
    <source>
        <dbReference type="ARBA" id="ARBA00022598"/>
    </source>
</evidence>
<dbReference type="InterPro" id="IPR014729">
    <property type="entry name" value="Rossmann-like_a/b/a_fold"/>
</dbReference>
<dbReference type="InterPro" id="IPR036526">
    <property type="entry name" value="C-N_Hydrolase_sf"/>
</dbReference>
<dbReference type="AlphaFoldDB" id="A0A7K0K5C8"/>
<dbReference type="Gene3D" id="3.60.110.10">
    <property type="entry name" value="Carbon-nitrogen hydrolase"/>
    <property type="match status" value="1"/>
</dbReference>
<dbReference type="GO" id="GO:0003952">
    <property type="term" value="F:NAD+ synthase (glutamine-hydrolyzing) activity"/>
    <property type="evidence" value="ECO:0007669"/>
    <property type="project" value="UniProtKB-UniRule"/>
</dbReference>
<reference evidence="7 8" key="1">
    <citation type="submission" date="2019-08" db="EMBL/GenBank/DDBJ databases">
        <title>In-depth cultivation of the pig gut microbiome towards novel bacterial diversity and tailored functional studies.</title>
        <authorList>
            <person name="Wylensek D."/>
            <person name="Hitch T.C.A."/>
            <person name="Clavel T."/>
        </authorList>
    </citation>
    <scope>NUCLEOTIDE SEQUENCE [LARGE SCALE GENOMIC DNA]</scope>
    <source>
        <strain evidence="7 8">RF-GAM-744-WT-7</strain>
    </source>
</reference>
<dbReference type="InterPro" id="IPR022310">
    <property type="entry name" value="NAD/GMP_synthase"/>
</dbReference>
<keyword evidence="1 5" id="KW-0436">Ligase</keyword>
<dbReference type="Gene3D" id="1.10.10.1140">
    <property type="entry name" value="Glutamine-dependent NAD+ synthetase, C-terminal domain"/>
    <property type="match status" value="1"/>
</dbReference>
<dbReference type="SUPFAM" id="SSF56317">
    <property type="entry name" value="Carbon-nitrogen hydrolase"/>
    <property type="match status" value="1"/>
</dbReference>
<evidence type="ECO:0000259" key="6">
    <source>
        <dbReference type="Pfam" id="PF02540"/>
    </source>
</evidence>
<dbReference type="InterPro" id="IPR003694">
    <property type="entry name" value="NAD_synthase"/>
</dbReference>
<comment type="catalytic activity">
    <reaction evidence="5">
        <text>deamido-NAD(+) + L-glutamine + ATP + H2O = L-glutamate + AMP + diphosphate + NAD(+) + H(+)</text>
        <dbReference type="Rhea" id="RHEA:24384"/>
        <dbReference type="ChEBI" id="CHEBI:15377"/>
        <dbReference type="ChEBI" id="CHEBI:15378"/>
        <dbReference type="ChEBI" id="CHEBI:29985"/>
        <dbReference type="ChEBI" id="CHEBI:30616"/>
        <dbReference type="ChEBI" id="CHEBI:33019"/>
        <dbReference type="ChEBI" id="CHEBI:57540"/>
        <dbReference type="ChEBI" id="CHEBI:58359"/>
        <dbReference type="ChEBI" id="CHEBI:58437"/>
        <dbReference type="ChEBI" id="CHEBI:456215"/>
        <dbReference type="EC" id="6.3.5.1"/>
    </reaction>
</comment>
<dbReference type="Pfam" id="PF02540">
    <property type="entry name" value="NAD_synthase"/>
    <property type="match status" value="1"/>
</dbReference>
<dbReference type="UniPathway" id="UPA00253">
    <property type="reaction ID" value="UER00334"/>
</dbReference>
<evidence type="ECO:0000313" key="8">
    <source>
        <dbReference type="Proteomes" id="UP000442535"/>
    </source>
</evidence>
<gene>
    <name evidence="7" type="ORF">FYJ63_10710</name>
</gene>
<dbReference type="PIRSF" id="PIRSF006630">
    <property type="entry name" value="NADS_GAT"/>
    <property type="match status" value="1"/>
</dbReference>
<dbReference type="GO" id="GO:0004359">
    <property type="term" value="F:glutaminase activity"/>
    <property type="evidence" value="ECO:0007669"/>
    <property type="project" value="InterPro"/>
</dbReference>
<keyword evidence="3 5" id="KW-0067">ATP-binding</keyword>
<dbReference type="InterPro" id="IPR014445">
    <property type="entry name" value="Gln-dep_NAD_synthase"/>
</dbReference>
<protein>
    <recommendedName>
        <fullName evidence="5">Glutamine-dependent NAD(+) synthetase</fullName>
        <ecNumber evidence="5">6.3.5.1</ecNumber>
    </recommendedName>
    <alternativeName>
        <fullName evidence="5">NAD(+) synthase [glutamine-hydrolyzing]</fullName>
    </alternativeName>
</protein>
<dbReference type="SUPFAM" id="SSF52402">
    <property type="entry name" value="Adenine nucleotide alpha hydrolases-like"/>
    <property type="match status" value="1"/>
</dbReference>
<dbReference type="GO" id="GO:0009435">
    <property type="term" value="P:NAD+ biosynthetic process"/>
    <property type="evidence" value="ECO:0007669"/>
    <property type="project" value="UniProtKB-UniRule"/>
</dbReference>
<dbReference type="Proteomes" id="UP000442535">
    <property type="component" value="Unassembled WGS sequence"/>
</dbReference>
<dbReference type="GO" id="GO:0005737">
    <property type="term" value="C:cytoplasm"/>
    <property type="evidence" value="ECO:0007669"/>
    <property type="project" value="InterPro"/>
</dbReference>
<evidence type="ECO:0000256" key="3">
    <source>
        <dbReference type="ARBA" id="ARBA00022840"/>
    </source>
</evidence>
<sequence length="668" mass="70999">MEFNNLYAHGMVRVAAATFEVIPGNPRENATRIVELAREAAAAHAAVVVFPQDCLTGTTVGDWGRNTSVANGAVSALDYIAGQTADFGLVTILGARLSGVSRAISIFDGSVVDDVDAPWGLRADNLPGLRILPVVGERISQVLTGEVLEPSTTLIAQLVAPTHTVGATRRLHRAARELSRDLRLAVVQSIGSHGESSTDGSHTAGGFIAADGMILAAEEHLGAGGLTLADVALPELAGGSRYTGPDYGEMTGYGDFEVNFDLTTEVPLLEPPAQRPLVPASPRRYRADLQEAFEIQSAALARRLQAVEDGNIILGLSGGLDSTLALLVAVSAKAQRGRALVETAAFDPTTSRESILTFTMPGFATTDHTRGNAEGLARAIGVGCELIDIRPTATEMLKTMGHPAGNGEPVYDITFENVQAGLRADYLFRLANQRGGFVLGTGDLSEAALGWSTYGVGDHMSHYGVNGGVPKSMMPDLIRVAVEELVERDLVADSSALREVVASILATEVTPELIPAHADATGEVQRQTTEGTIGPYLLHDFFLYHTLRGAGPDLVAFLALGAFTRGAGAGTDSTNASRDVGVENGFEPSQSFSLDSLFAEPRYFERAEILHWLEVFYRRFLTQQFKRSASVDGPVIWEGMSLSPRAGFRFPSDLSPAAVLAQIENSRF</sequence>
<comment type="caution">
    <text evidence="7">The sequence shown here is derived from an EMBL/GenBank/DDBJ whole genome shotgun (WGS) entry which is preliminary data.</text>
</comment>
<feature type="domain" description="NAD/GMP synthase" evidence="6">
    <location>
        <begin position="300"/>
        <end position="455"/>
    </location>
</feature>